<comment type="caution">
    <text evidence="1">The sequence shown here is derived from an EMBL/GenBank/DDBJ whole genome shotgun (WGS) entry which is preliminary data.</text>
</comment>
<organism evidence="1 2">
    <name type="scientific">Pleurodeles waltl</name>
    <name type="common">Iberian ribbed newt</name>
    <dbReference type="NCBI Taxonomy" id="8319"/>
    <lineage>
        <taxon>Eukaryota</taxon>
        <taxon>Metazoa</taxon>
        <taxon>Chordata</taxon>
        <taxon>Craniata</taxon>
        <taxon>Vertebrata</taxon>
        <taxon>Euteleostomi</taxon>
        <taxon>Amphibia</taxon>
        <taxon>Batrachia</taxon>
        <taxon>Caudata</taxon>
        <taxon>Salamandroidea</taxon>
        <taxon>Salamandridae</taxon>
        <taxon>Pleurodelinae</taxon>
        <taxon>Pleurodeles</taxon>
    </lineage>
</organism>
<name>A0AAV7MU32_PLEWA</name>
<dbReference type="EMBL" id="JANPWB010000013">
    <property type="protein sequence ID" value="KAJ1105857.1"/>
    <property type="molecule type" value="Genomic_DNA"/>
</dbReference>
<reference evidence="1" key="1">
    <citation type="journal article" date="2022" name="bioRxiv">
        <title>Sequencing and chromosome-scale assembly of the giantPleurodeles waltlgenome.</title>
        <authorList>
            <person name="Brown T."/>
            <person name="Elewa A."/>
            <person name="Iarovenko S."/>
            <person name="Subramanian E."/>
            <person name="Araus A.J."/>
            <person name="Petzold A."/>
            <person name="Susuki M."/>
            <person name="Suzuki K.-i.T."/>
            <person name="Hayashi T."/>
            <person name="Toyoda A."/>
            <person name="Oliveira C."/>
            <person name="Osipova E."/>
            <person name="Leigh N.D."/>
            <person name="Simon A."/>
            <person name="Yun M.H."/>
        </authorList>
    </citation>
    <scope>NUCLEOTIDE SEQUENCE</scope>
    <source>
        <strain evidence="1">20211129_DDA</strain>
        <tissue evidence="1">Liver</tissue>
    </source>
</reference>
<dbReference type="AlphaFoldDB" id="A0AAV7MU32"/>
<evidence type="ECO:0000313" key="2">
    <source>
        <dbReference type="Proteomes" id="UP001066276"/>
    </source>
</evidence>
<keyword evidence="2" id="KW-1185">Reference proteome</keyword>
<sequence>MFTIESRPIGDPWTHTGSRAGTWNLRTSAAVLLTLFQGNQRDTCHAISHCENKGNYLVGQRKEYKSSSKSMPRSPCHQVFKKEVDFSVGN</sequence>
<accession>A0AAV7MU32</accession>
<dbReference type="Proteomes" id="UP001066276">
    <property type="component" value="Chromosome 9"/>
</dbReference>
<proteinExistence type="predicted"/>
<evidence type="ECO:0000313" key="1">
    <source>
        <dbReference type="EMBL" id="KAJ1105857.1"/>
    </source>
</evidence>
<protein>
    <submittedName>
        <fullName evidence="1">Uncharacterized protein</fullName>
    </submittedName>
</protein>
<gene>
    <name evidence="1" type="ORF">NDU88_003261</name>
</gene>